<evidence type="ECO:0000313" key="2">
    <source>
        <dbReference type="Proteomes" id="UP001497535"/>
    </source>
</evidence>
<accession>A0ACB1ACL3</accession>
<dbReference type="EMBL" id="CAVMJV010000070">
    <property type="protein sequence ID" value="CAK5088081.1"/>
    <property type="molecule type" value="Genomic_DNA"/>
</dbReference>
<protein>
    <submittedName>
        <fullName evidence="1">Uncharacterized protein</fullName>
    </submittedName>
</protein>
<name>A0ACB1ACL3_MELEN</name>
<proteinExistence type="predicted"/>
<evidence type="ECO:0000313" key="1">
    <source>
        <dbReference type="EMBL" id="CAK5088081.1"/>
    </source>
</evidence>
<keyword evidence="2" id="KW-1185">Reference proteome</keyword>
<organism evidence="1 2">
    <name type="scientific">Meloidogyne enterolobii</name>
    <name type="common">Root-knot nematode worm</name>
    <name type="synonym">Meloidogyne mayaguensis</name>
    <dbReference type="NCBI Taxonomy" id="390850"/>
    <lineage>
        <taxon>Eukaryota</taxon>
        <taxon>Metazoa</taxon>
        <taxon>Ecdysozoa</taxon>
        <taxon>Nematoda</taxon>
        <taxon>Chromadorea</taxon>
        <taxon>Rhabditida</taxon>
        <taxon>Tylenchina</taxon>
        <taxon>Tylenchomorpha</taxon>
        <taxon>Tylenchoidea</taxon>
        <taxon>Meloidogynidae</taxon>
        <taxon>Meloidogyninae</taxon>
        <taxon>Meloidogyne</taxon>
    </lineage>
</organism>
<sequence>MFSVNCRKHSTVRKLNNFGFKKQLTNLKIQHKRKRFSRIEKEMKMEEKEPTIKELLEEMKEEMKKEMKEEMKKLQTDLTNKIDDVKQRVRQLGFRDDLNKIKRRIKRTRRRVKSLSDRFDALQLNRNVANQAPVVRAPVNNEGDNGVVDVHLDDDDNLGGHNGGGLN</sequence>
<gene>
    <name evidence="1" type="ORF">MENTE1834_LOCUS35718</name>
</gene>
<dbReference type="Proteomes" id="UP001497535">
    <property type="component" value="Unassembled WGS sequence"/>
</dbReference>
<comment type="caution">
    <text evidence="1">The sequence shown here is derived from an EMBL/GenBank/DDBJ whole genome shotgun (WGS) entry which is preliminary data.</text>
</comment>
<reference evidence="1" key="1">
    <citation type="submission" date="2023-11" db="EMBL/GenBank/DDBJ databases">
        <authorList>
            <person name="Poullet M."/>
        </authorList>
    </citation>
    <scope>NUCLEOTIDE SEQUENCE</scope>
    <source>
        <strain evidence="1">E1834</strain>
    </source>
</reference>